<reference evidence="5 6" key="1">
    <citation type="submission" date="2014-02" db="EMBL/GenBank/DDBJ databases">
        <title>The small core and large imbalanced accessory genome model reveals a collaborative survival strategy of Sorangium cellulosum strains in nature.</title>
        <authorList>
            <person name="Han K."/>
            <person name="Peng R."/>
            <person name="Blom J."/>
            <person name="Li Y.-Z."/>
        </authorList>
    </citation>
    <scope>NUCLEOTIDE SEQUENCE [LARGE SCALE GENOMIC DNA]</scope>
    <source>
        <strain evidence="5 6">So0157-18</strain>
    </source>
</reference>
<protein>
    <recommendedName>
        <fullName evidence="4">ATP-grasp domain-containing protein</fullName>
    </recommendedName>
</protein>
<keyword evidence="2" id="KW-0436">Ligase</keyword>
<dbReference type="Gene3D" id="3.30.1490.20">
    <property type="entry name" value="ATP-grasp fold, A domain"/>
    <property type="match status" value="1"/>
</dbReference>
<organism evidence="5 6">
    <name type="scientific">Sorangium cellulosum</name>
    <name type="common">Polyangium cellulosum</name>
    <dbReference type="NCBI Taxonomy" id="56"/>
    <lineage>
        <taxon>Bacteria</taxon>
        <taxon>Pseudomonadati</taxon>
        <taxon>Myxococcota</taxon>
        <taxon>Polyangia</taxon>
        <taxon>Polyangiales</taxon>
        <taxon>Polyangiaceae</taxon>
        <taxon>Sorangium</taxon>
    </lineage>
</organism>
<dbReference type="PANTHER" id="PTHR23132:SF26">
    <property type="entry name" value="BLR7451 PROTEIN"/>
    <property type="match status" value="1"/>
</dbReference>
<evidence type="ECO:0000256" key="1">
    <source>
        <dbReference type="ARBA" id="ARBA00010871"/>
    </source>
</evidence>
<keyword evidence="3" id="KW-0547">Nucleotide-binding</keyword>
<dbReference type="Gene3D" id="3.30.470.20">
    <property type="entry name" value="ATP-grasp fold, B domain"/>
    <property type="match status" value="1"/>
</dbReference>
<dbReference type="EMBL" id="JELX01001598">
    <property type="protein sequence ID" value="KYF58427.1"/>
    <property type="molecule type" value="Genomic_DNA"/>
</dbReference>
<dbReference type="Proteomes" id="UP000075604">
    <property type="component" value="Unassembled WGS sequence"/>
</dbReference>
<comment type="similarity">
    <text evidence="1">Belongs to the D-alanine--D-alanine ligase family.</text>
</comment>
<dbReference type="GO" id="GO:0008716">
    <property type="term" value="F:D-alanine-D-alanine ligase activity"/>
    <property type="evidence" value="ECO:0007669"/>
    <property type="project" value="InterPro"/>
</dbReference>
<dbReference type="AlphaFoldDB" id="A0A150PRN3"/>
<name>A0A150PRN3_SORCE</name>
<gene>
    <name evidence="5" type="ORF">BE04_15380</name>
</gene>
<dbReference type="SUPFAM" id="SSF56059">
    <property type="entry name" value="Glutathione synthetase ATP-binding domain-like"/>
    <property type="match status" value="1"/>
</dbReference>
<dbReference type="GO" id="GO:0046872">
    <property type="term" value="F:metal ion binding"/>
    <property type="evidence" value="ECO:0007669"/>
    <property type="project" value="InterPro"/>
</dbReference>
<dbReference type="InterPro" id="IPR011095">
    <property type="entry name" value="Dala_Dala_lig_C"/>
</dbReference>
<dbReference type="GO" id="GO:0005524">
    <property type="term" value="F:ATP binding"/>
    <property type="evidence" value="ECO:0007669"/>
    <property type="project" value="UniProtKB-UniRule"/>
</dbReference>
<dbReference type="PANTHER" id="PTHR23132">
    <property type="entry name" value="D-ALANINE--D-ALANINE LIGASE"/>
    <property type="match status" value="1"/>
</dbReference>
<dbReference type="InterPro" id="IPR011761">
    <property type="entry name" value="ATP-grasp"/>
</dbReference>
<dbReference type="Pfam" id="PF07478">
    <property type="entry name" value="Dala_Dala_lig_C"/>
    <property type="match status" value="1"/>
</dbReference>
<evidence type="ECO:0000313" key="5">
    <source>
        <dbReference type="EMBL" id="KYF58427.1"/>
    </source>
</evidence>
<dbReference type="InterPro" id="IPR013815">
    <property type="entry name" value="ATP_grasp_subdomain_1"/>
</dbReference>
<feature type="domain" description="ATP-grasp" evidence="4">
    <location>
        <begin position="104"/>
        <end position="315"/>
    </location>
</feature>
<accession>A0A150PRN3</accession>
<comment type="caution">
    <text evidence="5">The sequence shown here is derived from an EMBL/GenBank/DDBJ whole genome shotgun (WGS) entry which is preliminary data.</text>
</comment>
<sequence length="323" mass="35292">MNIVVLTYIEAPDQKPDVVVEQVARALRNGGHEVSVVAEHGDVARLVSALSRARPDLVFNLMEMFGDDVLGDVSVVGLLDMLGLRYTGSGPAELSLAQDKGLSKKILAFEGILYPKFAVFSKDADFETGGNLHMPLFVKPLRMDASIGIDRNGLVHDARALMKRVLAIHEECDDSALAEEFIEGRELYVGILGNAQPTALPPIEIDFTGFPEGRPHILDQKAKFDEQSAEYKGTKAVVAELPDELRARLQKVSLDAYRALRVKDYGRVDLRLTEAGDIYVIEVNASCYLEASGEFAMAAAAAGIGYDALVQRIVDLATQRYAR</sequence>
<evidence type="ECO:0000256" key="2">
    <source>
        <dbReference type="ARBA" id="ARBA00022598"/>
    </source>
</evidence>
<evidence type="ECO:0000256" key="3">
    <source>
        <dbReference type="PROSITE-ProRule" id="PRU00409"/>
    </source>
</evidence>
<dbReference type="PROSITE" id="PS50975">
    <property type="entry name" value="ATP_GRASP"/>
    <property type="match status" value="1"/>
</dbReference>
<evidence type="ECO:0000259" key="4">
    <source>
        <dbReference type="PROSITE" id="PS50975"/>
    </source>
</evidence>
<proteinExistence type="inferred from homology"/>
<keyword evidence="3" id="KW-0067">ATP-binding</keyword>
<evidence type="ECO:0000313" key="6">
    <source>
        <dbReference type="Proteomes" id="UP000075604"/>
    </source>
</evidence>